<comment type="caution">
    <text evidence="2">The sequence shown here is derived from an EMBL/GenBank/DDBJ whole genome shotgun (WGS) entry which is preliminary data.</text>
</comment>
<feature type="transmembrane region" description="Helical" evidence="1">
    <location>
        <begin position="36"/>
        <end position="59"/>
    </location>
</feature>
<evidence type="ECO:0000256" key="1">
    <source>
        <dbReference type="SAM" id="Phobius"/>
    </source>
</evidence>
<organism evidence="2 3">
    <name type="scientific">Actinomadura vinacea</name>
    <dbReference type="NCBI Taxonomy" id="115336"/>
    <lineage>
        <taxon>Bacteria</taxon>
        <taxon>Bacillati</taxon>
        <taxon>Actinomycetota</taxon>
        <taxon>Actinomycetes</taxon>
        <taxon>Streptosporangiales</taxon>
        <taxon>Thermomonosporaceae</taxon>
        <taxon>Actinomadura</taxon>
    </lineage>
</organism>
<dbReference type="InterPro" id="IPR025557">
    <property type="entry name" value="DUF4282"/>
</dbReference>
<protein>
    <recommendedName>
        <fullName evidence="4">DUF4282 domain-containing protein</fullName>
    </recommendedName>
</protein>
<dbReference type="Pfam" id="PF14110">
    <property type="entry name" value="DUF4282"/>
    <property type="match status" value="1"/>
</dbReference>
<reference evidence="2 3" key="1">
    <citation type="journal article" date="2019" name="Int. J. Syst. Evol. Microbiol.">
        <title>The Global Catalogue of Microorganisms (GCM) 10K type strain sequencing project: providing services to taxonomists for standard genome sequencing and annotation.</title>
        <authorList>
            <consortium name="The Broad Institute Genomics Platform"/>
            <consortium name="The Broad Institute Genome Sequencing Center for Infectious Disease"/>
            <person name="Wu L."/>
            <person name="Ma J."/>
        </authorList>
    </citation>
    <scope>NUCLEOTIDE SEQUENCE [LARGE SCALE GENOMIC DNA]</scope>
    <source>
        <strain evidence="2 3">JCM 3325</strain>
    </source>
</reference>
<accession>A0ABN3KEB7</accession>
<proteinExistence type="predicted"/>
<keyword evidence="3" id="KW-1185">Reference proteome</keyword>
<evidence type="ECO:0000313" key="2">
    <source>
        <dbReference type="EMBL" id="GAA2456943.1"/>
    </source>
</evidence>
<keyword evidence="1" id="KW-1133">Transmembrane helix</keyword>
<evidence type="ECO:0000313" key="3">
    <source>
        <dbReference type="Proteomes" id="UP001501231"/>
    </source>
</evidence>
<name>A0ABN3KEB7_9ACTN</name>
<keyword evidence="1" id="KW-0812">Transmembrane</keyword>
<sequence>MMPPDDRARSARPASLLAALSDLKFERQVTPILVRWVYVGALGVVGLGILFGLLLVWSLASWMGWGMWLAAPIVVGAGLIAVLVVRIGCEWVLARFRRSWPVTPSQGHTAPPPQVHR</sequence>
<dbReference type="EMBL" id="BAAARW010000045">
    <property type="protein sequence ID" value="GAA2456943.1"/>
    <property type="molecule type" value="Genomic_DNA"/>
</dbReference>
<gene>
    <name evidence="2" type="ORF">GCM10010191_90620</name>
</gene>
<feature type="transmembrane region" description="Helical" evidence="1">
    <location>
        <begin position="65"/>
        <end position="89"/>
    </location>
</feature>
<keyword evidence="1" id="KW-0472">Membrane</keyword>
<dbReference type="Proteomes" id="UP001501231">
    <property type="component" value="Unassembled WGS sequence"/>
</dbReference>
<evidence type="ECO:0008006" key="4">
    <source>
        <dbReference type="Google" id="ProtNLM"/>
    </source>
</evidence>